<protein>
    <submittedName>
        <fullName evidence="1">Predicted RNA-binding protein containing a PIN domain</fullName>
    </submittedName>
</protein>
<dbReference type="Pfam" id="PF05991">
    <property type="entry name" value="NYN_YacP"/>
    <property type="match status" value="1"/>
</dbReference>
<organism evidence="1 2">
    <name type="scientific">Peptoniphilus indolicus</name>
    <dbReference type="NCBI Taxonomy" id="33030"/>
    <lineage>
        <taxon>Bacteria</taxon>
        <taxon>Bacillati</taxon>
        <taxon>Bacillota</taxon>
        <taxon>Tissierellia</taxon>
        <taxon>Tissierellales</taxon>
        <taxon>Peptoniphilaceae</taxon>
        <taxon>Peptoniphilus</taxon>
    </lineage>
</organism>
<reference evidence="1 2" key="1">
    <citation type="submission" date="2018-06" db="EMBL/GenBank/DDBJ databases">
        <authorList>
            <consortium name="Pathogen Informatics"/>
            <person name="Doyle S."/>
        </authorList>
    </citation>
    <scope>NUCLEOTIDE SEQUENCE [LARGE SCALE GENOMIC DNA]</scope>
    <source>
        <strain evidence="1 2">NCTC11088</strain>
    </source>
</reference>
<dbReference type="CDD" id="cd10912">
    <property type="entry name" value="PIN_YacP-like"/>
    <property type="match status" value="1"/>
</dbReference>
<accession>A0A379DCU5</accession>
<dbReference type="PANTHER" id="PTHR34547">
    <property type="entry name" value="YACP-LIKE NYN DOMAIN PROTEIN"/>
    <property type="match status" value="1"/>
</dbReference>
<name>A0A379DCU5_9FIRM</name>
<dbReference type="EMBL" id="UGTH01000001">
    <property type="protein sequence ID" value="SUB75764.1"/>
    <property type="molecule type" value="Genomic_DNA"/>
</dbReference>
<evidence type="ECO:0000313" key="1">
    <source>
        <dbReference type="EMBL" id="SUB75764.1"/>
    </source>
</evidence>
<dbReference type="InterPro" id="IPR010298">
    <property type="entry name" value="YacP-like"/>
</dbReference>
<dbReference type="AlphaFoldDB" id="A0A379DCU5"/>
<gene>
    <name evidence="1" type="ORF">NCTC11088_01567</name>
</gene>
<dbReference type="PANTHER" id="PTHR34547:SF1">
    <property type="entry name" value="YACP-LIKE NYN DOMAIN PROTEIN"/>
    <property type="match status" value="1"/>
</dbReference>
<proteinExistence type="predicted"/>
<dbReference type="Proteomes" id="UP000254777">
    <property type="component" value="Unassembled WGS sequence"/>
</dbReference>
<dbReference type="RefSeq" id="WP_004821046.1">
    <property type="nucleotide sequence ID" value="NZ_UGTH01000001.1"/>
</dbReference>
<sequence length="172" mass="19956">MKRLNYKKSEKYLFVDGYNIINAWGSFDKSIPLEDQRLQLADVLSEYAHTVDEKVIVVFDAYMVKKSAGAIYDYKGILVVFTKEFETADHYIERQLSEMKRVKGVRVATSDNIEQQIILSRGGVRLSAREFQVEVELSKQKISTKQKVLKKKAELTNRIDDEQLNKLKDMNL</sequence>
<evidence type="ECO:0000313" key="2">
    <source>
        <dbReference type="Proteomes" id="UP000254777"/>
    </source>
</evidence>